<gene>
    <name evidence="2" type="ORF">BT96DRAFT_1081007</name>
</gene>
<evidence type="ECO:0000313" key="2">
    <source>
        <dbReference type="EMBL" id="KAE9387174.1"/>
    </source>
</evidence>
<feature type="compositionally biased region" description="Polar residues" evidence="1">
    <location>
        <begin position="752"/>
        <end position="766"/>
    </location>
</feature>
<dbReference type="InterPro" id="IPR040521">
    <property type="entry name" value="KDZ"/>
</dbReference>
<sequence>MVGTLPFDVVNVYNLTRKVTIHRDKDTKAASALVRVGYLPVSPVSPSLAVSLRMLELFYTLCLFKPNLSVEAFAKASLPPLFSHCSALSDTFDVYLALCRKVDAHVATELGHNSPDYRVLNSCPPCNYELEDEPPLTFTRMFVADSNNSLKRMDGVGKREVSDTCMFGESDYYLSKEYVNTFADEVKARPPSKNAIDDGGEEEDFEGDWVDEVHGDPTNGAPSTELLECTKNWKAAAHDSLKKIWNAFRESGYFATACHHGFILWVVDMIRSGELAKYPLAMVAKALKVFGPQWLFGYDIGCSFSSTIHNSSLGPEFKEKCCRTCMNAFHGYSHNTLCQQIFHPLNIIGMGLEDLETLERLFSSSNQLSSLTCYMSSYRWRVFIDLFLWQWDHDKYQNLATMLHNNYLQALDILENKASSFKADLQALNITEDDIETYLADETRHLAALGTEKEEDLHAVVYVDLLRKYRETSAAYENSGTSFRLHIPEDYQFLSDTTSYSVNLSETQKAETRRRFLHEQASKILFEVVQISTVMGITHCWQPSDPEYLQAVEYINTRKYRQALECLHKLVVQQLFELHKMNLSNTGYKMQTHISNALQRRSKAIQNAVNAYNIAAVALNPPRDMLDWSKVSHYTFLNQFNILQGTQHSVFDQPWAKPMNWTLMKQHHRIARTHEEIIRCNVEIRRLHTLIVDEGKHFDIILAKLADSPMLGPVTDYVRRRQAVNSLLLARINQTYDLEGYTSERTPGTRKGSANMQDDPNSAATTPPQPTNPGSDIGEDEDDDEFTEEVDNVLDFMLNMSLQ</sequence>
<dbReference type="PANTHER" id="PTHR33096">
    <property type="entry name" value="CXC2 DOMAIN-CONTAINING PROTEIN"/>
    <property type="match status" value="1"/>
</dbReference>
<proteinExistence type="predicted"/>
<dbReference type="AlphaFoldDB" id="A0A6A4GPR1"/>
<evidence type="ECO:0000256" key="1">
    <source>
        <dbReference type="SAM" id="MobiDB-lite"/>
    </source>
</evidence>
<name>A0A6A4GPR1_9AGAR</name>
<evidence type="ECO:0008006" key="4">
    <source>
        <dbReference type="Google" id="ProtNLM"/>
    </source>
</evidence>
<feature type="region of interest" description="Disordered" evidence="1">
    <location>
        <begin position="740"/>
        <end position="788"/>
    </location>
</feature>
<reference evidence="2" key="1">
    <citation type="journal article" date="2019" name="Environ. Microbiol.">
        <title>Fungal ecological strategies reflected in gene transcription - a case study of two litter decomposers.</title>
        <authorList>
            <person name="Barbi F."/>
            <person name="Kohler A."/>
            <person name="Barry K."/>
            <person name="Baskaran P."/>
            <person name="Daum C."/>
            <person name="Fauchery L."/>
            <person name="Ihrmark K."/>
            <person name="Kuo A."/>
            <person name="LaButti K."/>
            <person name="Lipzen A."/>
            <person name="Morin E."/>
            <person name="Grigoriev I.V."/>
            <person name="Henrissat B."/>
            <person name="Lindahl B."/>
            <person name="Martin F."/>
        </authorList>
    </citation>
    <scope>NUCLEOTIDE SEQUENCE</scope>
    <source>
        <strain evidence="2">JB14</strain>
    </source>
</reference>
<evidence type="ECO:0000313" key="3">
    <source>
        <dbReference type="Proteomes" id="UP000799118"/>
    </source>
</evidence>
<keyword evidence="3" id="KW-1185">Reference proteome</keyword>
<dbReference type="PANTHER" id="PTHR33096:SF1">
    <property type="entry name" value="CXC1-LIKE CYSTEINE CLUSTER ASSOCIATED WITH KDZ TRANSPOSASES DOMAIN-CONTAINING PROTEIN"/>
    <property type="match status" value="1"/>
</dbReference>
<organism evidence="2 3">
    <name type="scientific">Gymnopus androsaceus JB14</name>
    <dbReference type="NCBI Taxonomy" id="1447944"/>
    <lineage>
        <taxon>Eukaryota</taxon>
        <taxon>Fungi</taxon>
        <taxon>Dikarya</taxon>
        <taxon>Basidiomycota</taxon>
        <taxon>Agaricomycotina</taxon>
        <taxon>Agaricomycetes</taxon>
        <taxon>Agaricomycetidae</taxon>
        <taxon>Agaricales</taxon>
        <taxon>Marasmiineae</taxon>
        <taxon>Omphalotaceae</taxon>
        <taxon>Gymnopus</taxon>
    </lineage>
</organism>
<feature type="compositionally biased region" description="Acidic residues" evidence="1">
    <location>
        <begin position="777"/>
        <end position="788"/>
    </location>
</feature>
<dbReference type="OrthoDB" id="2505969at2759"/>
<accession>A0A6A4GPR1</accession>
<dbReference type="Proteomes" id="UP000799118">
    <property type="component" value="Unassembled WGS sequence"/>
</dbReference>
<dbReference type="EMBL" id="ML769818">
    <property type="protein sequence ID" value="KAE9387174.1"/>
    <property type="molecule type" value="Genomic_DNA"/>
</dbReference>
<protein>
    <recommendedName>
        <fullName evidence="4">CxC1-like cysteine cluster associated with KDZ transposases domain-containing protein</fullName>
    </recommendedName>
</protein>
<dbReference type="Pfam" id="PF18758">
    <property type="entry name" value="KDZ"/>
    <property type="match status" value="1"/>
</dbReference>